<dbReference type="PANTHER" id="PTHR19317:SF84">
    <property type="entry name" value="PRA1 FAMILY PROTEIN"/>
    <property type="match status" value="1"/>
</dbReference>
<dbReference type="Proteomes" id="UP001632038">
    <property type="component" value="Unassembled WGS sequence"/>
</dbReference>
<dbReference type="AlphaFoldDB" id="A0ABD3DVN2"/>
<sequence length="181" mass="20350">MSSSVSGYSSLPPYGCVHSRAQLLFAVRRPWRELVAHPSSYSIPLSFAHFASRLSRNLAHFRVNYAMIVLFILFLSLLYHPISIMVFLIASVFWFLLYFHRDEPIVVFNREVDDRVMLLVLGIVTAVSLILTHVWVNVLVSVSIGAVAIVLHASFRVAEDLFLDEDEIADGGLKSVVGARF</sequence>
<evidence type="ECO:0000256" key="5">
    <source>
        <dbReference type="ARBA" id="ARBA00022989"/>
    </source>
</evidence>
<feature type="transmembrane region" description="Helical" evidence="7">
    <location>
        <begin position="65"/>
        <end position="98"/>
    </location>
</feature>
<organism evidence="8 9">
    <name type="scientific">Castilleja foliolosa</name>
    <dbReference type="NCBI Taxonomy" id="1961234"/>
    <lineage>
        <taxon>Eukaryota</taxon>
        <taxon>Viridiplantae</taxon>
        <taxon>Streptophyta</taxon>
        <taxon>Embryophyta</taxon>
        <taxon>Tracheophyta</taxon>
        <taxon>Spermatophyta</taxon>
        <taxon>Magnoliopsida</taxon>
        <taxon>eudicotyledons</taxon>
        <taxon>Gunneridae</taxon>
        <taxon>Pentapetalae</taxon>
        <taxon>asterids</taxon>
        <taxon>lamiids</taxon>
        <taxon>Lamiales</taxon>
        <taxon>Orobanchaceae</taxon>
        <taxon>Pedicularideae</taxon>
        <taxon>Castillejinae</taxon>
        <taxon>Castilleja</taxon>
    </lineage>
</organism>
<keyword evidence="9" id="KW-1185">Reference proteome</keyword>
<protein>
    <recommendedName>
        <fullName evidence="7">PRA1 family protein</fullName>
    </recommendedName>
</protein>
<comment type="caution">
    <text evidence="8">The sequence shown here is derived from an EMBL/GenBank/DDBJ whole genome shotgun (WGS) entry which is preliminary data.</text>
</comment>
<dbReference type="PANTHER" id="PTHR19317">
    <property type="entry name" value="PRENYLATED RAB ACCEPTOR 1-RELATED"/>
    <property type="match status" value="1"/>
</dbReference>
<evidence type="ECO:0000256" key="4">
    <source>
        <dbReference type="ARBA" id="ARBA00022692"/>
    </source>
</evidence>
<dbReference type="InterPro" id="IPR004895">
    <property type="entry name" value="Prenylated_rab_accept_PRA1"/>
</dbReference>
<comment type="function">
    <text evidence="1 7">May be involved in both secretory and endocytic intracellular trafficking in the endosomal/prevacuolar compartments.</text>
</comment>
<comment type="similarity">
    <text evidence="3 7">Belongs to the PRA1 family.</text>
</comment>
<keyword evidence="6 7" id="KW-0472">Membrane</keyword>
<name>A0ABD3DVN2_9LAMI</name>
<evidence type="ECO:0000313" key="9">
    <source>
        <dbReference type="Proteomes" id="UP001632038"/>
    </source>
</evidence>
<evidence type="ECO:0000256" key="3">
    <source>
        <dbReference type="ARBA" id="ARBA00006483"/>
    </source>
</evidence>
<evidence type="ECO:0000313" key="8">
    <source>
        <dbReference type="EMBL" id="KAL3644935.1"/>
    </source>
</evidence>
<evidence type="ECO:0000256" key="1">
    <source>
        <dbReference type="ARBA" id="ARBA00002501"/>
    </source>
</evidence>
<reference evidence="9" key="1">
    <citation type="journal article" date="2024" name="IScience">
        <title>Strigolactones Initiate the Formation of Haustorium-like Structures in Castilleja.</title>
        <authorList>
            <person name="Buerger M."/>
            <person name="Peterson D."/>
            <person name="Chory J."/>
        </authorList>
    </citation>
    <scope>NUCLEOTIDE SEQUENCE [LARGE SCALE GENOMIC DNA]</scope>
</reference>
<keyword evidence="7" id="KW-0813">Transport</keyword>
<keyword evidence="5 7" id="KW-1133">Transmembrane helix</keyword>
<dbReference type="GO" id="GO:0005783">
    <property type="term" value="C:endoplasmic reticulum"/>
    <property type="evidence" value="ECO:0007669"/>
    <property type="project" value="UniProtKB-ARBA"/>
</dbReference>
<dbReference type="Pfam" id="PF03208">
    <property type="entry name" value="PRA1"/>
    <property type="match status" value="1"/>
</dbReference>
<proteinExistence type="inferred from homology"/>
<evidence type="ECO:0000256" key="7">
    <source>
        <dbReference type="RuleBase" id="RU363107"/>
    </source>
</evidence>
<evidence type="ECO:0000256" key="2">
    <source>
        <dbReference type="ARBA" id="ARBA00004141"/>
    </source>
</evidence>
<gene>
    <name evidence="8" type="ORF">CASFOL_010115</name>
</gene>
<evidence type="ECO:0000256" key="6">
    <source>
        <dbReference type="ARBA" id="ARBA00023136"/>
    </source>
</evidence>
<comment type="subcellular location">
    <subcellularLocation>
        <location evidence="2 7">Membrane</location>
        <topology evidence="2 7">Multi-pass membrane protein</topology>
    </subcellularLocation>
</comment>
<accession>A0ABD3DVN2</accession>
<dbReference type="EMBL" id="JAVIJP010000013">
    <property type="protein sequence ID" value="KAL3644935.1"/>
    <property type="molecule type" value="Genomic_DNA"/>
</dbReference>
<keyword evidence="4 7" id="KW-0812">Transmembrane</keyword>
<feature type="transmembrane region" description="Helical" evidence="7">
    <location>
        <begin position="118"/>
        <end position="151"/>
    </location>
</feature>
<dbReference type="GO" id="GO:0016020">
    <property type="term" value="C:membrane"/>
    <property type="evidence" value="ECO:0007669"/>
    <property type="project" value="UniProtKB-SubCell"/>
</dbReference>
<dbReference type="GO" id="GO:0016192">
    <property type="term" value="P:vesicle-mediated transport"/>
    <property type="evidence" value="ECO:0007669"/>
    <property type="project" value="UniProtKB-ARBA"/>
</dbReference>